<feature type="signal peptide" evidence="2">
    <location>
        <begin position="1"/>
        <end position="15"/>
    </location>
</feature>
<dbReference type="RefSeq" id="XP_067062110.1">
    <property type="nucleotide sequence ID" value="XM_067206173.1"/>
</dbReference>
<reference evidence="4" key="2">
    <citation type="journal article" date="2021" name="Sci. Data">
        <title>Chromosome-scale genome sequencing, assembly and annotation of six genomes from subfamily Leishmaniinae.</title>
        <authorList>
            <person name="Almutairi H."/>
            <person name="Urbaniak M.D."/>
            <person name="Bates M.D."/>
            <person name="Jariyapan N."/>
            <person name="Kwakye-Nuako G."/>
            <person name="Thomaz Soccol V."/>
            <person name="Al-Salem W.S."/>
            <person name="Dillon R.J."/>
            <person name="Bates P.A."/>
            <person name="Gatherer D."/>
        </authorList>
    </citation>
    <scope>NUCLEOTIDE SEQUENCE [LARGE SCALE GENOMIC DNA]</scope>
</reference>
<sequence length="651" mass="69066">MRSLLPLCLPGLAAAQAAPRAAFALCLYTSHRCIFVRELSTPATLERSKSGVAPFHARLLWQFSSRRPRHLVLCVREPLPTVYPLAAEDASEDFRGAEAAEASAAQTVVASVAPRAPEDFMYGRLFLRPYNVAQMLTVLQGWSDLPAVVNRPRSNLTLTAVPPPASKPEKSSNVDVRPREVMLTVCLTRKTVPTALCKGGRAAAAEAVFQSSKNADPIPDEDYPDSVYVDGDMCTLSAALRDSDLVLLTTHLESVLSDLFAIEHCSGKVERRKAFNPQDSGANHRTRGVSSPLERSSVRQPKYLSQRCVAAGRTRSKTMEHPHQSCPPRHSDDGGRRRRRVATAPASSAVTGAAEGGAAEWEPHPFAEASAKAAPAMAATQAEDDNYEEIVEDVVEVEGGEDVNKAATATSDAATSSTPTAPPPGSVASSTSYITTHTRERGEITMESADRYAEVRFVRDGSVAASEVQAVDRAGDFEVLRRTRQVQGSTENGGSRATVCATEANGAFRSSSGEVTGNFSYERFTTTTEAMSAKVAAATAIPLHRETADADGDGAFTMEVTANKSQPSTEGAGVKASEGEPCGQQKEAVVNEAAKPARKRQASGSAGAASKKKTAKKKPRKTPTRRKSAASPSASVSASQGATECADAMAF</sequence>
<feature type="chain" id="PRO_5032947418" evidence="2">
    <location>
        <begin position="16"/>
        <end position="651"/>
    </location>
</feature>
<comment type="caution">
    <text evidence="3">The sequence shown here is derived from an EMBL/GenBank/DDBJ whole genome shotgun (WGS) entry which is preliminary data.</text>
</comment>
<proteinExistence type="predicted"/>
<dbReference type="GeneID" id="92360107"/>
<feature type="region of interest" description="Disordered" evidence="1">
    <location>
        <begin position="407"/>
        <end position="431"/>
    </location>
</feature>
<organism evidence="3 4">
    <name type="scientific">Leishmania orientalis</name>
    <dbReference type="NCBI Taxonomy" id="2249476"/>
    <lineage>
        <taxon>Eukaryota</taxon>
        <taxon>Discoba</taxon>
        <taxon>Euglenozoa</taxon>
        <taxon>Kinetoplastea</taxon>
        <taxon>Metakinetoplastina</taxon>
        <taxon>Trypanosomatida</taxon>
        <taxon>Trypanosomatidae</taxon>
        <taxon>Leishmaniinae</taxon>
        <taxon>Leishmania</taxon>
    </lineage>
</organism>
<dbReference type="AlphaFoldDB" id="A0A836G5L2"/>
<keyword evidence="2" id="KW-0732">Signal</keyword>
<dbReference type="EMBL" id="JAFHLR010000027">
    <property type="protein sequence ID" value="KAG5475602.1"/>
    <property type="molecule type" value="Genomic_DNA"/>
</dbReference>
<feature type="compositionally biased region" description="Basic residues" evidence="1">
    <location>
        <begin position="610"/>
        <end position="628"/>
    </location>
</feature>
<keyword evidence="4" id="KW-1185">Reference proteome</keyword>
<feature type="compositionally biased region" description="Basic and acidic residues" evidence="1">
    <location>
        <begin position="317"/>
        <end position="335"/>
    </location>
</feature>
<feature type="region of interest" description="Disordered" evidence="1">
    <location>
        <begin position="273"/>
        <end position="359"/>
    </location>
</feature>
<name>A0A836G5L2_9TRYP</name>
<accession>A0A836G5L2</accession>
<feature type="compositionally biased region" description="Low complexity" evidence="1">
    <location>
        <begin position="407"/>
        <end position="419"/>
    </location>
</feature>
<reference evidence="4" key="1">
    <citation type="journal article" date="2021" name="Microbiol. Resour. Announc.">
        <title>LGAAP: Leishmaniinae Genome Assembly and Annotation Pipeline.</title>
        <authorList>
            <person name="Almutairi H."/>
            <person name="Urbaniak M.D."/>
            <person name="Bates M.D."/>
            <person name="Jariyapan N."/>
            <person name="Kwakye-Nuako G."/>
            <person name="Thomaz-Soccol V."/>
            <person name="Al-Salem W.S."/>
            <person name="Dillon R.J."/>
            <person name="Bates P.A."/>
            <person name="Gatherer D."/>
        </authorList>
    </citation>
    <scope>NUCLEOTIDE SEQUENCE [LARGE SCALE GENOMIC DNA]</scope>
</reference>
<feature type="region of interest" description="Disordered" evidence="1">
    <location>
        <begin position="562"/>
        <end position="651"/>
    </location>
</feature>
<evidence type="ECO:0000256" key="1">
    <source>
        <dbReference type="SAM" id="MobiDB-lite"/>
    </source>
</evidence>
<feature type="compositionally biased region" description="Low complexity" evidence="1">
    <location>
        <begin position="342"/>
        <end position="359"/>
    </location>
</feature>
<dbReference type="Proteomes" id="UP000674143">
    <property type="component" value="Unassembled WGS sequence"/>
</dbReference>
<feature type="compositionally biased region" description="Low complexity" evidence="1">
    <location>
        <begin position="629"/>
        <end position="639"/>
    </location>
</feature>
<protein>
    <submittedName>
        <fullName evidence="3">Uncharacterized protein</fullName>
    </submittedName>
</protein>
<evidence type="ECO:0000313" key="4">
    <source>
        <dbReference type="Proteomes" id="UP000674143"/>
    </source>
</evidence>
<dbReference type="KEGG" id="loi:92360107"/>
<evidence type="ECO:0000313" key="3">
    <source>
        <dbReference type="EMBL" id="KAG5475602.1"/>
    </source>
</evidence>
<gene>
    <name evidence="3" type="ORF">LSCM4_04184</name>
</gene>
<evidence type="ECO:0000256" key="2">
    <source>
        <dbReference type="SAM" id="SignalP"/>
    </source>
</evidence>